<feature type="transmembrane region" description="Helical" evidence="1">
    <location>
        <begin position="17"/>
        <end position="45"/>
    </location>
</feature>
<evidence type="ECO:0000313" key="2">
    <source>
        <dbReference type="EMBL" id="KAA3489877.1"/>
    </source>
</evidence>
<sequence length="260" mass="30104">MEVSIPSSCLNLGKSRFYPFCGVFTCSFLLPWCDLMMYCLYYFLYILKHQLDCIKEPNLVLAGLVCSWRINALQISDDCEWMGFSHLVLWGYHYHTPNTEMLKSDFKASKQVCGCGSFYYAQNTDLCDGFSSATCLRSINFYNEEWRRGALKMKELVRSCSCCSTTDVLEMPGQMLVLHVSCMYLVECTIMKKKKKLQFFCLAAFMWMILEKIDCDTYSSSESRIREYELDEISECPRMLLNAKEEVICKGYEDSGSHSI</sequence>
<protein>
    <submittedName>
        <fullName evidence="2">Uncharacterized protein</fullName>
    </submittedName>
</protein>
<accession>A0A5B6XAJ7</accession>
<keyword evidence="1" id="KW-1133">Transmembrane helix</keyword>
<dbReference type="OrthoDB" id="10623384at2759"/>
<proteinExistence type="predicted"/>
<dbReference type="AlphaFoldDB" id="A0A5B6XAJ7"/>
<evidence type="ECO:0000313" key="3">
    <source>
        <dbReference type="Proteomes" id="UP000325315"/>
    </source>
</evidence>
<reference evidence="3" key="1">
    <citation type="journal article" date="2019" name="Plant Biotechnol. J.">
        <title>Genome sequencing of the Australian wild diploid species Gossypium australe highlights disease resistance and delayed gland morphogenesis.</title>
        <authorList>
            <person name="Cai Y."/>
            <person name="Cai X."/>
            <person name="Wang Q."/>
            <person name="Wang P."/>
            <person name="Zhang Y."/>
            <person name="Cai C."/>
            <person name="Xu Y."/>
            <person name="Wang K."/>
            <person name="Zhou Z."/>
            <person name="Wang C."/>
            <person name="Geng S."/>
            <person name="Li B."/>
            <person name="Dong Q."/>
            <person name="Hou Y."/>
            <person name="Wang H."/>
            <person name="Ai P."/>
            <person name="Liu Z."/>
            <person name="Yi F."/>
            <person name="Sun M."/>
            <person name="An G."/>
            <person name="Cheng J."/>
            <person name="Zhang Y."/>
            <person name="Shi Q."/>
            <person name="Xie Y."/>
            <person name="Shi X."/>
            <person name="Chang Y."/>
            <person name="Huang F."/>
            <person name="Chen Y."/>
            <person name="Hong S."/>
            <person name="Mi L."/>
            <person name="Sun Q."/>
            <person name="Zhang L."/>
            <person name="Zhou B."/>
            <person name="Peng R."/>
            <person name="Zhang X."/>
            <person name="Liu F."/>
        </authorList>
    </citation>
    <scope>NUCLEOTIDE SEQUENCE [LARGE SCALE GENOMIC DNA]</scope>
    <source>
        <strain evidence="3">cv. PA1801</strain>
    </source>
</reference>
<organism evidence="2 3">
    <name type="scientific">Gossypium australe</name>
    <dbReference type="NCBI Taxonomy" id="47621"/>
    <lineage>
        <taxon>Eukaryota</taxon>
        <taxon>Viridiplantae</taxon>
        <taxon>Streptophyta</taxon>
        <taxon>Embryophyta</taxon>
        <taxon>Tracheophyta</taxon>
        <taxon>Spermatophyta</taxon>
        <taxon>Magnoliopsida</taxon>
        <taxon>eudicotyledons</taxon>
        <taxon>Gunneridae</taxon>
        <taxon>Pentapetalae</taxon>
        <taxon>rosids</taxon>
        <taxon>malvids</taxon>
        <taxon>Malvales</taxon>
        <taxon>Malvaceae</taxon>
        <taxon>Malvoideae</taxon>
        <taxon>Gossypium</taxon>
    </lineage>
</organism>
<gene>
    <name evidence="2" type="ORF">EPI10_033435</name>
</gene>
<keyword evidence="3" id="KW-1185">Reference proteome</keyword>
<evidence type="ECO:0000256" key="1">
    <source>
        <dbReference type="SAM" id="Phobius"/>
    </source>
</evidence>
<keyword evidence="1" id="KW-0812">Transmembrane</keyword>
<comment type="caution">
    <text evidence="2">The sequence shown here is derived from an EMBL/GenBank/DDBJ whole genome shotgun (WGS) entry which is preliminary data.</text>
</comment>
<dbReference type="EMBL" id="SMMG02000001">
    <property type="protein sequence ID" value="KAA3489877.1"/>
    <property type="molecule type" value="Genomic_DNA"/>
</dbReference>
<keyword evidence="1" id="KW-0472">Membrane</keyword>
<dbReference type="Proteomes" id="UP000325315">
    <property type="component" value="Unassembled WGS sequence"/>
</dbReference>
<name>A0A5B6XAJ7_9ROSI</name>